<feature type="signal peptide" evidence="1">
    <location>
        <begin position="1"/>
        <end position="16"/>
    </location>
</feature>
<comment type="caution">
    <text evidence="2">The sequence shown here is derived from an EMBL/GenBank/DDBJ whole genome shotgun (WGS) entry which is preliminary data.</text>
</comment>
<sequence>MVWLALALLTIRFCLGCLLLVPGCGVCSSGQLTVALVGWGSNAGLSDKTLTFLAYHSRGVNQAKAAAVDTRSSSSVSAESDDGDEQLVVFMRESAAASEDVEDLRHRTQLSSSSQMSKKYTDAVLRAMNRQSQVGDASSSSRLRL</sequence>
<proteinExistence type="predicted"/>
<dbReference type="OrthoDB" id="10515396at2759"/>
<reference evidence="2 3" key="1">
    <citation type="submission" date="2016-02" db="EMBL/GenBank/DDBJ databases">
        <title>Genome analysis of coral dinoflagellate symbionts highlights evolutionary adaptations to a symbiotic lifestyle.</title>
        <authorList>
            <person name="Aranda M."/>
            <person name="Li Y."/>
            <person name="Liew Y.J."/>
            <person name="Baumgarten S."/>
            <person name="Simakov O."/>
            <person name="Wilson M."/>
            <person name="Piel J."/>
            <person name="Ashoor H."/>
            <person name="Bougouffa S."/>
            <person name="Bajic V.B."/>
            <person name="Ryu T."/>
            <person name="Ravasi T."/>
            <person name="Bayer T."/>
            <person name="Micklem G."/>
            <person name="Kim H."/>
            <person name="Bhak J."/>
            <person name="Lajeunesse T.C."/>
            <person name="Voolstra C.R."/>
        </authorList>
    </citation>
    <scope>NUCLEOTIDE SEQUENCE [LARGE SCALE GENOMIC DNA]</scope>
    <source>
        <strain evidence="2 3">CCMP2467</strain>
    </source>
</reference>
<organism evidence="2 3">
    <name type="scientific">Symbiodinium microadriaticum</name>
    <name type="common">Dinoflagellate</name>
    <name type="synonym">Zooxanthella microadriatica</name>
    <dbReference type="NCBI Taxonomy" id="2951"/>
    <lineage>
        <taxon>Eukaryota</taxon>
        <taxon>Sar</taxon>
        <taxon>Alveolata</taxon>
        <taxon>Dinophyceae</taxon>
        <taxon>Suessiales</taxon>
        <taxon>Symbiodiniaceae</taxon>
        <taxon>Symbiodinium</taxon>
    </lineage>
</organism>
<name>A0A1Q9EHU0_SYMMI</name>
<dbReference type="Proteomes" id="UP000186817">
    <property type="component" value="Unassembled WGS sequence"/>
</dbReference>
<evidence type="ECO:0000313" key="3">
    <source>
        <dbReference type="Proteomes" id="UP000186817"/>
    </source>
</evidence>
<keyword evidence="3" id="KW-1185">Reference proteome</keyword>
<accession>A0A1Q9EHU0</accession>
<evidence type="ECO:0000256" key="1">
    <source>
        <dbReference type="SAM" id="SignalP"/>
    </source>
</evidence>
<keyword evidence="1" id="KW-0732">Signal</keyword>
<dbReference type="AlphaFoldDB" id="A0A1Q9EHU0"/>
<evidence type="ECO:0000313" key="2">
    <source>
        <dbReference type="EMBL" id="OLQ06979.1"/>
    </source>
</evidence>
<protein>
    <submittedName>
        <fullName evidence="2">Uncharacterized protein</fullName>
    </submittedName>
</protein>
<feature type="chain" id="PRO_5012232252" evidence="1">
    <location>
        <begin position="17"/>
        <end position="145"/>
    </location>
</feature>
<dbReference type="EMBL" id="LSRX01000148">
    <property type="protein sequence ID" value="OLQ06979.1"/>
    <property type="molecule type" value="Genomic_DNA"/>
</dbReference>
<gene>
    <name evidence="2" type="ORF">AK812_SmicGene9630</name>
</gene>